<evidence type="ECO:0000313" key="2">
    <source>
        <dbReference type="Proteomes" id="UP000790377"/>
    </source>
</evidence>
<keyword evidence="2" id="KW-1185">Reference proteome</keyword>
<accession>A0ACB7ZYW6</accession>
<evidence type="ECO:0000313" key="1">
    <source>
        <dbReference type="EMBL" id="KAH7905928.1"/>
    </source>
</evidence>
<protein>
    <submittedName>
        <fullName evidence="1">Uncharacterized protein</fullName>
    </submittedName>
</protein>
<gene>
    <name evidence="1" type="ORF">BJ138DRAFT_1105578</name>
</gene>
<proteinExistence type="predicted"/>
<sequence>MATLAGLYDLENLVDVQGRVEREMAREARRREREGPNESETDEAEAQIDRGVFPTERFPSPPTDGLWAVRTGNHANPLASAPAPGTEFAPPLMPLTYPPPRPLDASDPNWLATMAADVQRHRAYLHSALARAREEASAAIVEATLVQAELSKEERQMEGFLQRVSNVAGRKFVKRLKQQVANDIQKATKKDEKGKGVERFKGDESEDESESDDDDDQVGRESYRRESDESSEHSGLDKEEVGELIDEDRGEGDDGDDDEGNEVDQLVDDDSDDGGDDDDDDANDGGDNGDEYPDVAPSQPPARFSLFGGKAPPSHAGPPSVDNSAAREASATADLSNLVGATPLSQPTTESSRIASSGPSRSPDSTAGPSYTQADVVNAPIAQRVTTTTAPVASYATRITSEISSSIPEVYAPTHVEPTRSSFNNANAVPGPSRQNNPSRPSNANATAGPSNYTSNTNATAGPSRGRPLRRHDHTLRCDDDFDKPYPPLRYSSEEEEGEESYEDRGSPRPRYVRNSQPEAPGSHFWDSSSEFVPVLPPHIIPPGRTVLRDPVQTVPHHAFSRAQDDMGLSVRQPRSVGPLNRQEGINSEPEDSSTLRRKREFALDEDSDSARERVLKRARMAAGAAEPIPPVVQQPLNEEAMHAAFLRKRRREEMEDQMDDDEFYGRGEFAYNGRGRAGPQPEEEEEGEEQLEGSGRVVFFCPEPDSDPDDEEDKKEVKGKEKAQMSDNPKGKGKQKACEPDEDDNDADDEEDADIRPAKRARTSWFSWFRGSSPSRPVAEASSSASAYTSREGPSHRNKEPQQRSGWGLSLGPASWLGGPSASTSQVQPRARSPSPELQYPEDVEIDDDAEEEPEQPPVRRSRRLGGRR</sequence>
<dbReference type="EMBL" id="MU268099">
    <property type="protein sequence ID" value="KAH7905928.1"/>
    <property type="molecule type" value="Genomic_DNA"/>
</dbReference>
<organism evidence="1 2">
    <name type="scientific">Hygrophoropsis aurantiaca</name>
    <dbReference type="NCBI Taxonomy" id="72124"/>
    <lineage>
        <taxon>Eukaryota</taxon>
        <taxon>Fungi</taxon>
        <taxon>Dikarya</taxon>
        <taxon>Basidiomycota</taxon>
        <taxon>Agaricomycotina</taxon>
        <taxon>Agaricomycetes</taxon>
        <taxon>Agaricomycetidae</taxon>
        <taxon>Boletales</taxon>
        <taxon>Coniophorineae</taxon>
        <taxon>Hygrophoropsidaceae</taxon>
        <taxon>Hygrophoropsis</taxon>
    </lineage>
</organism>
<comment type="caution">
    <text evidence="1">The sequence shown here is derived from an EMBL/GenBank/DDBJ whole genome shotgun (WGS) entry which is preliminary data.</text>
</comment>
<reference evidence="1" key="1">
    <citation type="journal article" date="2021" name="New Phytol.">
        <title>Evolutionary innovations through gain and loss of genes in the ectomycorrhizal Boletales.</title>
        <authorList>
            <person name="Wu G."/>
            <person name="Miyauchi S."/>
            <person name="Morin E."/>
            <person name="Kuo A."/>
            <person name="Drula E."/>
            <person name="Varga T."/>
            <person name="Kohler A."/>
            <person name="Feng B."/>
            <person name="Cao Y."/>
            <person name="Lipzen A."/>
            <person name="Daum C."/>
            <person name="Hundley H."/>
            <person name="Pangilinan J."/>
            <person name="Johnson J."/>
            <person name="Barry K."/>
            <person name="LaButti K."/>
            <person name="Ng V."/>
            <person name="Ahrendt S."/>
            <person name="Min B."/>
            <person name="Choi I.G."/>
            <person name="Park H."/>
            <person name="Plett J.M."/>
            <person name="Magnuson J."/>
            <person name="Spatafora J.W."/>
            <person name="Nagy L.G."/>
            <person name="Henrissat B."/>
            <person name="Grigoriev I.V."/>
            <person name="Yang Z.L."/>
            <person name="Xu J."/>
            <person name="Martin F.M."/>
        </authorList>
    </citation>
    <scope>NUCLEOTIDE SEQUENCE</scope>
    <source>
        <strain evidence="1">ATCC 28755</strain>
    </source>
</reference>
<dbReference type="Proteomes" id="UP000790377">
    <property type="component" value="Unassembled WGS sequence"/>
</dbReference>
<name>A0ACB7ZYW6_9AGAM</name>